<dbReference type="InterPro" id="IPR003959">
    <property type="entry name" value="ATPase_AAA_core"/>
</dbReference>
<keyword evidence="9" id="KW-1185">Reference proteome</keyword>
<evidence type="ECO:0000256" key="2">
    <source>
        <dbReference type="ARBA" id="ARBA00022741"/>
    </source>
</evidence>
<dbReference type="FunFam" id="3.40.50.300:FF:000093">
    <property type="entry name" value="Fidgetin-like 1"/>
    <property type="match status" value="1"/>
</dbReference>
<dbReference type="Pfam" id="PF17862">
    <property type="entry name" value="AAA_lid_3"/>
    <property type="match status" value="1"/>
</dbReference>
<accession>A0A0G4IYW7</accession>
<dbReference type="GO" id="GO:0005524">
    <property type="term" value="F:ATP binding"/>
    <property type="evidence" value="ECO:0007669"/>
    <property type="project" value="UniProtKB-KW"/>
</dbReference>
<feature type="region of interest" description="Disordered" evidence="5">
    <location>
        <begin position="124"/>
        <end position="158"/>
    </location>
</feature>
<evidence type="ECO:0000313" key="8">
    <source>
        <dbReference type="EMBL" id="SPQ93951.1"/>
    </source>
</evidence>
<dbReference type="Gene3D" id="3.40.50.300">
    <property type="entry name" value="P-loop containing nucleotide triphosphate hydrolases"/>
    <property type="match status" value="1"/>
</dbReference>
<reference evidence="8 10" key="2">
    <citation type="submission" date="2018-03" db="EMBL/GenBank/DDBJ databases">
        <authorList>
            <person name="Fogelqvist J."/>
        </authorList>
    </citation>
    <scope>NUCLEOTIDE SEQUENCE [LARGE SCALE GENOMIC DNA]</scope>
</reference>
<dbReference type="InterPro" id="IPR041569">
    <property type="entry name" value="AAA_lid_3"/>
</dbReference>
<gene>
    <name evidence="7" type="ORF">PBRA_001607</name>
    <name evidence="8" type="ORF">PLBR_LOCUS1166</name>
</gene>
<dbReference type="GO" id="GO:0016887">
    <property type="term" value="F:ATP hydrolysis activity"/>
    <property type="evidence" value="ECO:0007669"/>
    <property type="project" value="InterPro"/>
</dbReference>
<evidence type="ECO:0000313" key="10">
    <source>
        <dbReference type="Proteomes" id="UP000290189"/>
    </source>
</evidence>
<comment type="similarity">
    <text evidence="1 4">Belongs to the AAA ATPase family.</text>
</comment>
<dbReference type="PANTHER" id="PTHR23074:SF17">
    <property type="entry name" value="FIDGETIN-LIKE PROTEIN 1"/>
    <property type="match status" value="1"/>
</dbReference>
<dbReference type="GO" id="GO:0008568">
    <property type="term" value="F:microtubule severing ATPase activity"/>
    <property type="evidence" value="ECO:0007669"/>
    <property type="project" value="TreeGrafter"/>
</dbReference>
<proteinExistence type="inferred from homology"/>
<dbReference type="FunFam" id="1.10.8.60:FF:000022">
    <property type="entry name" value="Fidgetin like 1"/>
    <property type="match status" value="1"/>
</dbReference>
<keyword evidence="8" id="KW-0496">Mitochondrion</keyword>
<evidence type="ECO:0000256" key="1">
    <source>
        <dbReference type="ARBA" id="ARBA00006914"/>
    </source>
</evidence>
<dbReference type="EMBL" id="OVEO01000002">
    <property type="protein sequence ID" value="SPQ93951.1"/>
    <property type="molecule type" value="Genomic_DNA"/>
</dbReference>
<dbReference type="EMBL" id="CDSF01000101">
    <property type="protein sequence ID" value="CEP00553.1"/>
    <property type="molecule type" value="Genomic_DNA"/>
</dbReference>
<geneLocation type="mitochondrion" evidence="8"/>
<evidence type="ECO:0000256" key="3">
    <source>
        <dbReference type="ARBA" id="ARBA00022840"/>
    </source>
</evidence>
<dbReference type="AlphaFoldDB" id="A0A0G4IYW7"/>
<dbReference type="Proteomes" id="UP000039324">
    <property type="component" value="Unassembled WGS sequence"/>
</dbReference>
<dbReference type="InterPro" id="IPR027417">
    <property type="entry name" value="P-loop_NTPase"/>
</dbReference>
<evidence type="ECO:0000313" key="9">
    <source>
        <dbReference type="Proteomes" id="UP000039324"/>
    </source>
</evidence>
<dbReference type="InterPro" id="IPR015415">
    <property type="entry name" value="Spast_Vps4_C"/>
</dbReference>
<dbReference type="SMART" id="SM00382">
    <property type="entry name" value="AAA"/>
    <property type="match status" value="1"/>
</dbReference>
<dbReference type="Pfam" id="PF00004">
    <property type="entry name" value="AAA"/>
    <property type="match status" value="1"/>
</dbReference>
<dbReference type="OMA" id="CTEAAYG"/>
<dbReference type="PROSITE" id="PS00674">
    <property type="entry name" value="AAA"/>
    <property type="match status" value="1"/>
</dbReference>
<keyword evidence="2 4" id="KW-0547">Nucleotide-binding</keyword>
<keyword evidence="3 4" id="KW-0067">ATP-binding</keyword>
<dbReference type="Gene3D" id="1.10.8.60">
    <property type="match status" value="1"/>
</dbReference>
<evidence type="ECO:0000259" key="6">
    <source>
        <dbReference type="SMART" id="SM00382"/>
    </source>
</evidence>
<dbReference type="STRING" id="37360.A0A0G4IYW7"/>
<organism evidence="7 9">
    <name type="scientific">Plasmodiophora brassicae</name>
    <name type="common">Clubroot disease agent</name>
    <dbReference type="NCBI Taxonomy" id="37360"/>
    <lineage>
        <taxon>Eukaryota</taxon>
        <taxon>Sar</taxon>
        <taxon>Rhizaria</taxon>
        <taxon>Endomyxa</taxon>
        <taxon>Phytomyxea</taxon>
        <taxon>Plasmodiophorida</taxon>
        <taxon>Plasmodiophoridae</taxon>
        <taxon>Plasmodiophora</taxon>
    </lineage>
</organism>
<name>A0A0G4IYW7_PLABS</name>
<evidence type="ECO:0000313" key="7">
    <source>
        <dbReference type="EMBL" id="CEP00553.1"/>
    </source>
</evidence>
<feature type="region of interest" description="Disordered" evidence="5">
    <location>
        <begin position="172"/>
        <end position="239"/>
    </location>
</feature>
<dbReference type="SUPFAM" id="SSF52540">
    <property type="entry name" value="P-loop containing nucleoside triphosphate hydrolases"/>
    <property type="match status" value="1"/>
</dbReference>
<dbReference type="InterPro" id="IPR050304">
    <property type="entry name" value="MT-severing_AAA_ATPase"/>
</dbReference>
<feature type="domain" description="AAA+ ATPase" evidence="6">
    <location>
        <begin position="298"/>
        <end position="434"/>
    </location>
</feature>
<evidence type="ECO:0000256" key="4">
    <source>
        <dbReference type="RuleBase" id="RU003651"/>
    </source>
</evidence>
<evidence type="ECO:0000256" key="5">
    <source>
        <dbReference type="SAM" id="MobiDB-lite"/>
    </source>
</evidence>
<dbReference type="InterPro" id="IPR003593">
    <property type="entry name" value="AAA+_ATPase"/>
</dbReference>
<dbReference type="PANTHER" id="PTHR23074">
    <property type="entry name" value="AAA DOMAIN-CONTAINING"/>
    <property type="match status" value="1"/>
</dbReference>
<dbReference type="OrthoDB" id="10251136at2759"/>
<reference evidence="7 9" key="1">
    <citation type="submission" date="2015-02" db="EMBL/GenBank/DDBJ databases">
        <authorList>
            <person name="Chooi Y.-H."/>
        </authorList>
    </citation>
    <scope>NUCLEOTIDE SEQUENCE [LARGE SCALE GENOMIC DNA]</scope>
    <source>
        <strain evidence="7">E3</strain>
    </source>
</reference>
<protein>
    <recommendedName>
        <fullName evidence="6">AAA+ ATPase domain-containing protein</fullName>
    </recommendedName>
</protein>
<dbReference type="InterPro" id="IPR003960">
    <property type="entry name" value="ATPase_AAA_CS"/>
</dbReference>
<feature type="compositionally biased region" description="Basic and acidic residues" evidence="5">
    <location>
        <begin position="130"/>
        <end position="139"/>
    </location>
</feature>
<dbReference type="Proteomes" id="UP000290189">
    <property type="component" value="Unassembled WGS sequence"/>
</dbReference>
<dbReference type="Pfam" id="PF09336">
    <property type="entry name" value="Vps4_C"/>
    <property type="match status" value="1"/>
</dbReference>
<sequence length="544" mass="60126">MYLEIVCARPMTAPSPLSHWLNVERSLQEAQERSNIVSACSNAVLLTRPDPGTRAAVDLHWARHLYLRHTVEPAVADIHAQIRKRVVESLPVSRLHQDRARRPLKLPNNPDRCVFDDIFDLWATPPDLPPRQEPREQPTRRPQIAEMSLAPPRPSVKQLPGFMTAAERKALDEAAEGRTAGRKRPMSPMEVEQPSKSGAGGNSRPLVSAPYKIPGKPRASKPVPGPDASESGFEMPENLQGLNLDPKLVEMILSDLMDKSPGVRWEDIAGLEFAKKCVREIVVWPMLRPDIFTGLRGPPKGLLLFGPPGTGKTMIGRAIASECGATFFSISASSLTSKWHGESEKLVRTLFSVARAHQPAVIFVDEIDSLLSQRSESEFEGSRRLKTEFLVQLDGAATCKDDRILLIGATNRPQELDDAARRRLVKRLYIPLPDADARHKLIRHLMKGVAHELTESDDMSALIAKTKGYSGADLTALCTEAAYGPIRSLPSIVDITPDQVRPVQFVDFDAALSSVRASVSSSDLEQYHTWNDQFGSFPIDPIVT</sequence>